<keyword evidence="2" id="KW-1185">Reference proteome</keyword>
<accession>A0A1G5D9Y2</accession>
<organism evidence="1 2">
    <name type="scientific">Legionella micdadei</name>
    <name type="common">Tatlockia micdadei</name>
    <dbReference type="NCBI Taxonomy" id="451"/>
    <lineage>
        <taxon>Bacteria</taxon>
        <taxon>Pseudomonadati</taxon>
        <taxon>Pseudomonadota</taxon>
        <taxon>Gammaproteobacteria</taxon>
        <taxon>Legionellales</taxon>
        <taxon>Legionellaceae</taxon>
        <taxon>Legionella</taxon>
    </lineage>
</organism>
<comment type="caution">
    <text evidence="1">The sequence shown here is derived from an EMBL/GenBank/DDBJ whole genome shotgun (WGS) entry which is preliminary data.</text>
</comment>
<name>A0A1G5D9Y2_LEGMI</name>
<dbReference type="EMBL" id="FMVN01000004">
    <property type="protein sequence ID" value="SCY11250.1"/>
    <property type="molecule type" value="Genomic_DNA"/>
</dbReference>
<evidence type="ECO:0000313" key="1">
    <source>
        <dbReference type="EMBL" id="SCY11250.1"/>
    </source>
</evidence>
<dbReference type="Proteomes" id="UP000182998">
    <property type="component" value="Unassembled WGS sequence"/>
</dbReference>
<sequence length="55" mass="6483">MNYTRINALCLIQRSAEFGPQSQLFFLQDSRISPETAYYTQTPKRISYPYYLLQG</sequence>
<evidence type="ECO:0000313" key="2">
    <source>
        <dbReference type="Proteomes" id="UP000182998"/>
    </source>
</evidence>
<reference evidence="1 2" key="1">
    <citation type="submission" date="2016-10" db="EMBL/GenBank/DDBJ databases">
        <authorList>
            <person name="Varghese N."/>
            <person name="Submissions S."/>
        </authorList>
    </citation>
    <scope>NUCLEOTIDE SEQUENCE [LARGE SCALE GENOMIC DNA]</scope>
    <source>
        <strain evidence="1 2">ATCC 33218</strain>
    </source>
</reference>
<gene>
    <name evidence="1" type="ORF">SAMN02982997_00840</name>
</gene>
<proteinExistence type="predicted"/>
<protein>
    <submittedName>
        <fullName evidence="1">Uncharacterized protein</fullName>
    </submittedName>
</protein>